<comment type="caution">
    <text evidence="2">The sequence shown here is derived from an EMBL/GenBank/DDBJ whole genome shotgun (WGS) entry which is preliminary data.</text>
</comment>
<organism evidence="2 3">
    <name type="scientific">Symbiodinium natans</name>
    <dbReference type="NCBI Taxonomy" id="878477"/>
    <lineage>
        <taxon>Eukaryota</taxon>
        <taxon>Sar</taxon>
        <taxon>Alveolata</taxon>
        <taxon>Dinophyceae</taxon>
        <taxon>Suessiales</taxon>
        <taxon>Symbiodiniaceae</taxon>
        <taxon>Symbiodinium</taxon>
    </lineage>
</organism>
<dbReference type="PANTHER" id="PTHR28661:SF1">
    <property type="entry name" value="MICROTUBULE NUCLEATION FACTOR SSNA1"/>
    <property type="match status" value="1"/>
</dbReference>
<name>A0A812Q076_9DINO</name>
<accession>A0A812Q076</accession>
<protein>
    <submittedName>
        <fullName evidence="2">DIP13 protein</fullName>
    </submittedName>
</protein>
<keyword evidence="3" id="KW-1185">Reference proteome</keyword>
<dbReference type="Gene3D" id="3.40.50.150">
    <property type="entry name" value="Vaccinia Virus protein VP39"/>
    <property type="match status" value="1"/>
</dbReference>
<dbReference type="InterPro" id="IPR029063">
    <property type="entry name" value="SAM-dependent_MTases_sf"/>
</dbReference>
<dbReference type="InterPro" id="IPR033362">
    <property type="entry name" value="SSNA1_fam"/>
</dbReference>
<dbReference type="AlphaFoldDB" id="A0A812Q076"/>
<dbReference type="EMBL" id="CAJNDS010002201">
    <property type="protein sequence ID" value="CAE7369592.1"/>
    <property type="molecule type" value="Genomic_DNA"/>
</dbReference>
<evidence type="ECO:0000313" key="3">
    <source>
        <dbReference type="Proteomes" id="UP000604046"/>
    </source>
</evidence>
<evidence type="ECO:0000256" key="1">
    <source>
        <dbReference type="SAM" id="Coils"/>
    </source>
</evidence>
<evidence type="ECO:0000313" key="2">
    <source>
        <dbReference type="EMBL" id="CAE7369592.1"/>
    </source>
</evidence>
<keyword evidence="1" id="KW-0175">Coiled coil</keyword>
<sequence>MQREESQGADQLGVDHIFASVLRQNKWLVKGVGPLELGESVPAPPVSGSSLQEDVAPTMAGSAVRVAIVSAHAPLADVFSDHVEQSARSAGIGPLDFAYYGACYLCMQSPRCLERNVPSRADSLCEYFHEPDVSFEQLYEIADDIVRREGSADMIVCYNVPLCYMLFNLLPSIPRLQFLGMNPCHGVPASLSGAVQLDLVRRAGQGDLIFCTSEVTWALLDYHIGKVASKVLTITLFRSQLLNWAVQIPWQLSRRVLLASSFIMQSSAVYLAMRAVLRQMASFEFFEHTHNTFWSFNELEHVETVLSHCCAVYFPEHPYKNYFNDLYSMLLPLFTPSLNFLAHIWLHVSSLDTEEVYDGWFDRAIPRTRLRVGASDDGLAPFNLSSNGMQKIIKWTASADYFHFPGVIMFNGLADLQRQLKSQDLQFSLDDARKRMRQHVRSRHEDAVQKCGRLLEHFVAAEKNRTERSGIQGLPWLHAYLVEKQPKDRLLHALGPLQDRAHLLPMDSVDAAAEFGSAGLVADAVFLDGDHTAHGIRRDLAAWSPLLRDGGLLAGHDFSWEHPGILETIFHERAGAELYLAPDHVPSSDWQNLRNCRNHTSRKEVRQMQDPAVCAANPDLIGPRFSIGSRHPIRAACTTKEADVHYRAFLFELHLLVDFSANIYLWQHCSSPPACRKIFRRSRVFPFCLAKCPNVFSFIQLPPAVAKGWYTEAHYDRDEISATIVIMSHPAHQDLREKREELNRQILKEEEDKAKIQKELSILTDRLQKINESLVRKTQARNEYDKTIQETEAAYMKILESSQTLLHAWALEGFSVI</sequence>
<gene>
    <name evidence="2" type="primary">DIP13</name>
    <name evidence="2" type="ORF">SNAT2548_LOCUS20144</name>
</gene>
<feature type="coiled-coil region" evidence="1">
    <location>
        <begin position="732"/>
        <end position="773"/>
    </location>
</feature>
<reference evidence="2" key="1">
    <citation type="submission" date="2021-02" db="EMBL/GenBank/DDBJ databases">
        <authorList>
            <person name="Dougan E. K."/>
            <person name="Rhodes N."/>
            <person name="Thang M."/>
            <person name="Chan C."/>
        </authorList>
    </citation>
    <scope>NUCLEOTIDE SEQUENCE</scope>
</reference>
<dbReference type="SUPFAM" id="SSF53335">
    <property type="entry name" value="S-adenosyl-L-methionine-dependent methyltransferases"/>
    <property type="match status" value="1"/>
</dbReference>
<proteinExistence type="predicted"/>
<dbReference type="Pfam" id="PF13578">
    <property type="entry name" value="Methyltransf_24"/>
    <property type="match status" value="1"/>
</dbReference>
<dbReference type="Proteomes" id="UP000604046">
    <property type="component" value="Unassembled WGS sequence"/>
</dbReference>
<dbReference type="OrthoDB" id="10264258at2759"/>
<dbReference type="GO" id="GO:0036064">
    <property type="term" value="C:ciliary basal body"/>
    <property type="evidence" value="ECO:0007669"/>
    <property type="project" value="TreeGrafter"/>
</dbReference>
<dbReference type="PANTHER" id="PTHR28661">
    <property type="entry name" value="SJOEGREN SYNDROME NUCLEAR AUTOANTIGEN 1"/>
    <property type="match status" value="1"/>
</dbReference>